<sequence>MRLKTQHIFYAFIISVLLTMLFEYLDVFEFQVLFKPFIILCLYFYYKRLETKKALLYEAGLLFAFISNILFLDRSIPSFLFFGVLCSLGYLTIFIFYILKQTRKRNFLAVLATSTPLLCIAAYQIYLFRDNLESNFWLVILGGFIVCMYCGLSFYTYFLRSSRQTSYLLISGICMFSTAVLFSIEVFFLNSDILRVPVIGSYALLQFSFMKFILEEESEEDALYLEENLQ</sequence>
<name>A3U8V8_CROAH</name>
<feature type="transmembrane region" description="Helical" evidence="6">
    <location>
        <begin position="106"/>
        <end position="128"/>
    </location>
</feature>
<organism evidence="7 8">
    <name type="scientific">Croceibacter atlanticus (strain ATCC BAA-628 / JCM 21780 / CIP 108009 / IAM 15332 / KCTC 12090 / HTCC2559)</name>
    <dbReference type="NCBI Taxonomy" id="216432"/>
    <lineage>
        <taxon>Bacteria</taxon>
        <taxon>Pseudomonadati</taxon>
        <taxon>Bacteroidota</taxon>
        <taxon>Flavobacteriia</taxon>
        <taxon>Flavobacteriales</taxon>
        <taxon>Flavobacteriaceae</taxon>
        <taxon>Croceibacter</taxon>
    </lineage>
</organism>
<gene>
    <name evidence="7" type="ordered locus">CA2559_09428</name>
</gene>
<dbReference type="KEGG" id="cat:CA2559_09428"/>
<feature type="transmembrane region" description="Helical" evidence="6">
    <location>
        <begin position="30"/>
        <end position="46"/>
    </location>
</feature>
<feature type="transmembrane region" description="Helical" evidence="6">
    <location>
        <begin position="55"/>
        <end position="72"/>
    </location>
</feature>
<evidence type="ECO:0000256" key="2">
    <source>
        <dbReference type="ARBA" id="ARBA00007375"/>
    </source>
</evidence>
<dbReference type="GO" id="GO:0016020">
    <property type="term" value="C:membrane"/>
    <property type="evidence" value="ECO:0007669"/>
    <property type="project" value="UniProtKB-SubCell"/>
</dbReference>
<evidence type="ECO:0000256" key="6">
    <source>
        <dbReference type="SAM" id="Phobius"/>
    </source>
</evidence>
<evidence type="ECO:0000256" key="3">
    <source>
        <dbReference type="ARBA" id="ARBA00022692"/>
    </source>
</evidence>
<accession>A3U8V8</accession>
<proteinExistence type="inferred from homology"/>
<evidence type="ECO:0000256" key="1">
    <source>
        <dbReference type="ARBA" id="ARBA00004141"/>
    </source>
</evidence>
<feature type="transmembrane region" description="Helical" evidence="6">
    <location>
        <begin position="7"/>
        <end position="24"/>
    </location>
</feature>
<evidence type="ECO:0000313" key="7">
    <source>
        <dbReference type="EMBL" id="EAP86244.1"/>
    </source>
</evidence>
<keyword evidence="3 6" id="KW-0812">Transmembrane</keyword>
<evidence type="ECO:0000256" key="4">
    <source>
        <dbReference type="ARBA" id="ARBA00022989"/>
    </source>
</evidence>
<feature type="transmembrane region" description="Helical" evidence="6">
    <location>
        <begin position="167"/>
        <end position="188"/>
    </location>
</feature>
<evidence type="ECO:0008006" key="9">
    <source>
        <dbReference type="Google" id="ProtNLM"/>
    </source>
</evidence>
<dbReference type="Proteomes" id="UP000002297">
    <property type="component" value="Chromosome"/>
</dbReference>
<dbReference type="HOGENOM" id="CLU_1203182_0_0_10"/>
<keyword evidence="5 6" id="KW-0472">Membrane</keyword>
<keyword evidence="8" id="KW-1185">Reference proteome</keyword>
<evidence type="ECO:0000313" key="8">
    <source>
        <dbReference type="Proteomes" id="UP000002297"/>
    </source>
</evidence>
<dbReference type="EMBL" id="CP002046">
    <property type="protein sequence ID" value="EAP86244.1"/>
    <property type="molecule type" value="Genomic_DNA"/>
</dbReference>
<dbReference type="InterPro" id="IPR012506">
    <property type="entry name" value="TMEM86B-like"/>
</dbReference>
<dbReference type="Pfam" id="PF07947">
    <property type="entry name" value="YhhN"/>
    <property type="match status" value="1"/>
</dbReference>
<feature type="transmembrane region" description="Helical" evidence="6">
    <location>
        <begin position="78"/>
        <end position="99"/>
    </location>
</feature>
<dbReference type="AlphaFoldDB" id="A3U8V8"/>
<feature type="transmembrane region" description="Helical" evidence="6">
    <location>
        <begin position="134"/>
        <end position="155"/>
    </location>
</feature>
<evidence type="ECO:0000256" key="5">
    <source>
        <dbReference type="ARBA" id="ARBA00023136"/>
    </source>
</evidence>
<protein>
    <recommendedName>
        <fullName evidence="9">YhhN-like protein</fullName>
    </recommendedName>
</protein>
<reference evidence="7 8" key="1">
    <citation type="journal article" date="2010" name="J. Bacteriol.">
        <title>The complete genome sequence of Croceibacter atlanticus HTCC2559T.</title>
        <authorList>
            <person name="Oh H.M."/>
            <person name="Kang I."/>
            <person name="Ferriera S."/>
            <person name="Giovannoni S.J."/>
            <person name="Cho J.C."/>
        </authorList>
    </citation>
    <scope>NUCLEOTIDE SEQUENCE [LARGE SCALE GENOMIC DNA]</scope>
    <source>
        <strain evidence="8">ATCC BAA-628 / HTCC2559 / KCTC 12090</strain>
    </source>
</reference>
<comment type="similarity">
    <text evidence="2">Belongs to the TMEM86 family.</text>
</comment>
<dbReference type="STRING" id="216432.CA2559_09428"/>
<comment type="subcellular location">
    <subcellularLocation>
        <location evidence="1">Membrane</location>
        <topology evidence="1">Multi-pass membrane protein</topology>
    </subcellularLocation>
</comment>
<keyword evidence="4 6" id="KW-1133">Transmembrane helix</keyword>